<evidence type="ECO:0000256" key="4">
    <source>
        <dbReference type="ARBA" id="ARBA00022989"/>
    </source>
</evidence>
<name>A0A1H7H8U0_9FIRM</name>
<dbReference type="EMBL" id="FNZX01000005">
    <property type="protein sequence ID" value="SEK46648.1"/>
    <property type="molecule type" value="Genomic_DNA"/>
</dbReference>
<protein>
    <submittedName>
        <fullName evidence="7">Na/Pi-cotransporter</fullName>
    </submittedName>
</protein>
<feature type="transmembrane region" description="Helical" evidence="6">
    <location>
        <begin position="86"/>
        <end position="107"/>
    </location>
</feature>
<dbReference type="Proteomes" id="UP000182321">
    <property type="component" value="Unassembled WGS sequence"/>
</dbReference>
<dbReference type="GO" id="GO:0005436">
    <property type="term" value="F:sodium:phosphate symporter activity"/>
    <property type="evidence" value="ECO:0007669"/>
    <property type="project" value="InterPro"/>
</dbReference>
<gene>
    <name evidence="7" type="ORF">SAMN02910377_00966</name>
</gene>
<dbReference type="PANTHER" id="PTHR10010:SF46">
    <property type="entry name" value="SODIUM-DEPENDENT PHOSPHATE TRANSPORT PROTEIN 2B"/>
    <property type="match status" value="1"/>
</dbReference>
<dbReference type="NCBIfam" id="NF037997">
    <property type="entry name" value="Na_Pi_symport"/>
    <property type="match status" value="1"/>
</dbReference>
<feature type="transmembrane region" description="Helical" evidence="6">
    <location>
        <begin position="149"/>
        <end position="167"/>
    </location>
</feature>
<keyword evidence="5 6" id="KW-0472">Membrane</keyword>
<feature type="transmembrane region" description="Helical" evidence="6">
    <location>
        <begin position="179"/>
        <end position="200"/>
    </location>
</feature>
<feature type="transmembrane region" description="Helical" evidence="6">
    <location>
        <begin position="119"/>
        <end position="137"/>
    </location>
</feature>
<feature type="transmembrane region" description="Helical" evidence="6">
    <location>
        <begin position="258"/>
        <end position="279"/>
    </location>
</feature>
<dbReference type="InterPro" id="IPR003841">
    <property type="entry name" value="Na/Pi_transpt"/>
</dbReference>
<dbReference type="GO" id="GO:0005886">
    <property type="term" value="C:plasma membrane"/>
    <property type="evidence" value="ECO:0007669"/>
    <property type="project" value="UniProtKB-SubCell"/>
</dbReference>
<comment type="subcellular location">
    <subcellularLocation>
        <location evidence="1">Cell membrane</location>
        <topology evidence="1">Multi-pass membrane protein</topology>
    </subcellularLocation>
</comment>
<dbReference type="InterPro" id="IPR004633">
    <property type="entry name" value="NaPi_cotrn-rel/YqeW-like"/>
</dbReference>
<evidence type="ECO:0000256" key="1">
    <source>
        <dbReference type="ARBA" id="ARBA00004651"/>
    </source>
</evidence>
<feature type="transmembrane region" description="Helical" evidence="6">
    <location>
        <begin position="47"/>
        <end position="74"/>
    </location>
</feature>
<evidence type="ECO:0000256" key="2">
    <source>
        <dbReference type="ARBA" id="ARBA00022475"/>
    </source>
</evidence>
<accession>A0A1H7H8U0</accession>
<evidence type="ECO:0000256" key="5">
    <source>
        <dbReference type="ARBA" id="ARBA00023136"/>
    </source>
</evidence>
<evidence type="ECO:0000256" key="6">
    <source>
        <dbReference type="SAM" id="Phobius"/>
    </source>
</evidence>
<dbReference type="NCBIfam" id="TIGR00704">
    <property type="entry name" value="NaPi_cotrn_rel"/>
    <property type="match status" value="1"/>
</dbReference>
<keyword evidence="2" id="KW-1003">Cell membrane</keyword>
<dbReference type="PANTHER" id="PTHR10010">
    <property type="entry name" value="SOLUTE CARRIER FAMILY 34 SODIUM PHOSPHATE , MEMBER 2-RELATED"/>
    <property type="match status" value="1"/>
</dbReference>
<evidence type="ECO:0000256" key="3">
    <source>
        <dbReference type="ARBA" id="ARBA00022692"/>
    </source>
</evidence>
<keyword evidence="3 6" id="KW-0812">Transmembrane</keyword>
<organism evidence="7 8">
    <name type="scientific">Pseudobutyrivibrio ruminis</name>
    <dbReference type="NCBI Taxonomy" id="46206"/>
    <lineage>
        <taxon>Bacteria</taxon>
        <taxon>Bacillati</taxon>
        <taxon>Bacillota</taxon>
        <taxon>Clostridia</taxon>
        <taxon>Lachnospirales</taxon>
        <taxon>Lachnospiraceae</taxon>
        <taxon>Pseudobutyrivibrio</taxon>
    </lineage>
</organism>
<feature type="transmembrane region" description="Helical" evidence="6">
    <location>
        <begin position="291"/>
        <end position="311"/>
    </location>
</feature>
<dbReference type="Pfam" id="PF02690">
    <property type="entry name" value="Na_Pi_cotrans"/>
    <property type="match status" value="1"/>
</dbReference>
<sequence length="338" mass="35786">MDIFMILKLLGGLALFLYGMKLMGDGLQALASGKMTQILERLTNKTIYGVLLGAGVTAVIQSSSATTVMVVSLVNSGVMSLRQAVGVIMGANIGTTVTSWMLSMVGIESDAVLIKMLKPSSFAPILAMIGVVLYMKAKENAKRTNISHLLIGFSVLIFGMDAMSASMEPLAHSPYFENMLVAVSNPLFGIIVGMVFTAIIQSSSASVGILQALSLTGAVSFGTALPIILGQNIGTCSTALLSSVGASKNARRASMIHLYFNVVGVTVFTLAFYGLNMIFNFEFLTAAVGPVTIAVIHSIFNVGSTMLIYPFSKHLVNLAEYTVPDDRVSNGYSSLHKI</sequence>
<evidence type="ECO:0000313" key="7">
    <source>
        <dbReference type="EMBL" id="SEK46648.1"/>
    </source>
</evidence>
<proteinExistence type="predicted"/>
<dbReference type="AlphaFoldDB" id="A0A1H7H8U0"/>
<dbReference type="GO" id="GO:0044341">
    <property type="term" value="P:sodium-dependent phosphate transport"/>
    <property type="evidence" value="ECO:0007669"/>
    <property type="project" value="InterPro"/>
</dbReference>
<keyword evidence="4 6" id="KW-1133">Transmembrane helix</keyword>
<reference evidence="8" key="1">
    <citation type="submission" date="2016-10" db="EMBL/GenBank/DDBJ databases">
        <authorList>
            <person name="Varghese N."/>
        </authorList>
    </citation>
    <scope>NUCLEOTIDE SEQUENCE [LARGE SCALE GENOMIC DNA]</scope>
    <source>
        <strain evidence="8">ACV-9</strain>
    </source>
</reference>
<dbReference type="RefSeq" id="WP_074789818.1">
    <property type="nucleotide sequence ID" value="NZ_FNZX01000005.1"/>
</dbReference>
<keyword evidence="8" id="KW-1185">Reference proteome</keyword>
<evidence type="ECO:0000313" key="8">
    <source>
        <dbReference type="Proteomes" id="UP000182321"/>
    </source>
</evidence>